<protein>
    <submittedName>
        <fullName evidence="1">Uncharacterized protein</fullName>
    </submittedName>
</protein>
<keyword evidence="2" id="KW-1185">Reference proteome</keyword>
<dbReference type="EMBL" id="JBHFFA010000001">
    <property type="protein sequence ID" value="KAL2649597.1"/>
    <property type="molecule type" value="Genomic_DNA"/>
</dbReference>
<sequence length="76" mass="9090">MMHFPFFACSPQPEHANWTEEWRKGDILSREAWSTPCVYSQIIDSEDNQLKEALEEEKKSRNWKRNEFTTFIIGHS</sequence>
<evidence type="ECO:0000313" key="2">
    <source>
        <dbReference type="Proteomes" id="UP001605036"/>
    </source>
</evidence>
<organism evidence="1 2">
    <name type="scientific">Riccia fluitans</name>
    <dbReference type="NCBI Taxonomy" id="41844"/>
    <lineage>
        <taxon>Eukaryota</taxon>
        <taxon>Viridiplantae</taxon>
        <taxon>Streptophyta</taxon>
        <taxon>Embryophyta</taxon>
        <taxon>Marchantiophyta</taxon>
        <taxon>Marchantiopsida</taxon>
        <taxon>Marchantiidae</taxon>
        <taxon>Marchantiales</taxon>
        <taxon>Ricciaceae</taxon>
        <taxon>Riccia</taxon>
    </lineage>
</organism>
<dbReference type="AlphaFoldDB" id="A0ABD1ZET6"/>
<reference evidence="1 2" key="1">
    <citation type="submission" date="2024-09" db="EMBL/GenBank/DDBJ databases">
        <title>Chromosome-scale assembly of Riccia fluitans.</title>
        <authorList>
            <person name="Paukszto L."/>
            <person name="Sawicki J."/>
            <person name="Karawczyk K."/>
            <person name="Piernik-Szablinska J."/>
            <person name="Szczecinska M."/>
            <person name="Mazdziarz M."/>
        </authorList>
    </citation>
    <scope>NUCLEOTIDE SEQUENCE [LARGE SCALE GENOMIC DNA]</scope>
    <source>
        <strain evidence="1">Rf_01</strain>
        <tissue evidence="1">Aerial parts of the thallus</tissue>
    </source>
</reference>
<comment type="caution">
    <text evidence="1">The sequence shown here is derived from an EMBL/GenBank/DDBJ whole genome shotgun (WGS) entry which is preliminary data.</text>
</comment>
<gene>
    <name evidence="1" type="ORF">R1flu_017725</name>
</gene>
<name>A0ABD1ZET6_9MARC</name>
<proteinExistence type="predicted"/>
<evidence type="ECO:0000313" key="1">
    <source>
        <dbReference type="EMBL" id="KAL2649597.1"/>
    </source>
</evidence>
<dbReference type="Proteomes" id="UP001605036">
    <property type="component" value="Unassembled WGS sequence"/>
</dbReference>
<accession>A0ABD1ZET6</accession>